<name>A0A386JC14_CLODI</name>
<keyword evidence="1" id="KW-0472">Membrane</keyword>
<evidence type="ECO:0000313" key="2">
    <source>
        <dbReference type="EMBL" id="AYD68723.1"/>
    </source>
</evidence>
<proteinExistence type="predicted"/>
<keyword evidence="2" id="KW-0614">Plasmid</keyword>
<reference evidence="2" key="1">
    <citation type="journal article" date="2018" name="Sci. Rep.">
        <title>Novel Clade C-I Clostridium difficile strains escape diagnostic tests, differ in pathogenicity potential and carry toxins on extrachromosomal elements.</title>
        <authorList>
            <person name="Ramirez-Vargas G."/>
            <person name="Lopez-Urena D."/>
            <person name="Badilla A."/>
            <person name="Orozco-Aguilar J."/>
            <person name="Murillo T."/>
            <person name="Rojas P."/>
            <person name="Riedel T."/>
            <person name="Overmann J."/>
            <person name="Gonzalez G."/>
            <person name="Chaves-Olarte E."/>
            <person name="Quesada-Gomez C."/>
            <person name="Rodriguez C."/>
        </authorList>
    </citation>
    <scope>NUCLEOTIDE SEQUENCE</scope>
    <source>
        <strain evidence="2">HSJD-312</strain>
        <plasmid evidence="2">pHSJD-312</plasmid>
    </source>
</reference>
<evidence type="ECO:0000256" key="1">
    <source>
        <dbReference type="SAM" id="Phobius"/>
    </source>
</evidence>
<feature type="transmembrane region" description="Helical" evidence="1">
    <location>
        <begin position="6"/>
        <end position="25"/>
    </location>
</feature>
<accession>A0A386JC14</accession>
<protein>
    <submittedName>
        <fullName evidence="2">Uncharacterized protein</fullName>
    </submittedName>
</protein>
<gene>
    <name evidence="2" type="ORF">pHSJD-312_00102</name>
</gene>
<organism evidence="2">
    <name type="scientific">Clostridioides difficile</name>
    <name type="common">Peptoclostridium difficile</name>
    <dbReference type="NCBI Taxonomy" id="1496"/>
    <lineage>
        <taxon>Bacteria</taxon>
        <taxon>Bacillati</taxon>
        <taxon>Bacillota</taxon>
        <taxon>Clostridia</taxon>
        <taxon>Peptostreptococcales</taxon>
        <taxon>Peptostreptococcaceae</taxon>
        <taxon>Clostridioides</taxon>
    </lineage>
</organism>
<geneLocation type="plasmid" evidence="2">
    <name>pHSJD-312</name>
</geneLocation>
<dbReference type="AlphaFoldDB" id="A0A386JC14"/>
<sequence length="34" mass="3781">MNEFLLNIFAGVIASLIFCLLGKIFTKVKGHSVR</sequence>
<keyword evidence="1" id="KW-1133">Transmembrane helix</keyword>
<keyword evidence="1" id="KW-0812">Transmembrane</keyword>
<dbReference type="EMBL" id="MG973074">
    <property type="protein sequence ID" value="AYD68723.1"/>
    <property type="molecule type" value="Genomic_DNA"/>
</dbReference>